<evidence type="ECO:0000256" key="2">
    <source>
        <dbReference type="SAM" id="Phobius"/>
    </source>
</evidence>
<keyword evidence="2" id="KW-1133">Transmembrane helix</keyword>
<feature type="domain" description="CAAX prenyl protease 2/Lysostaphin resistance protein A-like" evidence="3">
    <location>
        <begin position="108"/>
        <end position="191"/>
    </location>
</feature>
<dbReference type="EMBL" id="AP026968">
    <property type="protein sequence ID" value="BDT64517.1"/>
    <property type="molecule type" value="Genomic_DNA"/>
</dbReference>
<gene>
    <name evidence="4" type="ORF">SP4011_09340</name>
</gene>
<evidence type="ECO:0000256" key="1">
    <source>
        <dbReference type="ARBA" id="ARBA00009067"/>
    </source>
</evidence>
<feature type="transmembrane region" description="Helical" evidence="2">
    <location>
        <begin position="133"/>
        <end position="151"/>
    </location>
</feature>
<protein>
    <recommendedName>
        <fullName evidence="3">CAAX prenyl protease 2/Lysostaphin resistance protein A-like domain-containing protein</fullName>
    </recommendedName>
</protein>
<dbReference type="RefSeq" id="WP_000620476.1">
    <property type="nucleotide sequence ID" value="NZ_AP026968.1"/>
</dbReference>
<keyword evidence="2" id="KW-0472">Membrane</keyword>
<comment type="similarity">
    <text evidence="1">Belongs to the UPF0177 family.</text>
</comment>
<organism evidence="4 5">
    <name type="scientific">Streptococcus parapneumoniae</name>
    <dbReference type="NCBI Taxonomy" id="2993430"/>
    <lineage>
        <taxon>Bacteria</taxon>
        <taxon>Bacillati</taxon>
        <taxon>Bacillota</taxon>
        <taxon>Bacilli</taxon>
        <taxon>Lactobacillales</taxon>
        <taxon>Streptococcaceae</taxon>
        <taxon>Streptococcus</taxon>
        <taxon>Streptococcus thalassemiae group</taxon>
    </lineage>
</organism>
<proteinExistence type="inferred from homology"/>
<name>A0ABN6TNV5_9STRE</name>
<sequence length="212" mass="25141">MIRLVLAIIVVFWIALPLSYQIQSKIRGDLLLRIVRILSINIPYLAIFLIIKYPSYSFFINYMILLPIILSIIYILIDFKNLSYSNNPAIFSYFGEVRKEQLLSRFSEVTVMPLIEELFYRGTIPITGSIKEILIIFLLTTLLFNLAHYIGQSNDITFHLKLFILSLFSFLIYYFTHNIIYSIIFHVLCNIPWFVTNYRMYLYSKKQKNEVF</sequence>
<feature type="transmembrane region" description="Helical" evidence="2">
    <location>
        <begin position="31"/>
        <end position="51"/>
    </location>
</feature>
<evidence type="ECO:0000259" key="3">
    <source>
        <dbReference type="Pfam" id="PF02517"/>
    </source>
</evidence>
<dbReference type="GeneID" id="45218491"/>
<feature type="transmembrane region" description="Helical" evidence="2">
    <location>
        <begin position="158"/>
        <end position="175"/>
    </location>
</feature>
<dbReference type="InterPro" id="IPR003675">
    <property type="entry name" value="Rce1/LyrA-like_dom"/>
</dbReference>
<dbReference type="Pfam" id="PF02517">
    <property type="entry name" value="Rce1-like"/>
    <property type="match status" value="1"/>
</dbReference>
<keyword evidence="5" id="KW-1185">Reference proteome</keyword>
<accession>A0ABN6TNV5</accession>
<feature type="transmembrane region" description="Helical" evidence="2">
    <location>
        <begin position="181"/>
        <end position="198"/>
    </location>
</feature>
<feature type="transmembrane region" description="Helical" evidence="2">
    <location>
        <begin position="58"/>
        <end position="77"/>
    </location>
</feature>
<evidence type="ECO:0000313" key="4">
    <source>
        <dbReference type="EMBL" id="BDT64517.1"/>
    </source>
</evidence>
<keyword evidence="2" id="KW-0812">Transmembrane</keyword>
<dbReference type="Proteomes" id="UP001378546">
    <property type="component" value="Chromosome"/>
</dbReference>
<evidence type="ECO:0000313" key="5">
    <source>
        <dbReference type="Proteomes" id="UP001378546"/>
    </source>
</evidence>
<reference evidence="4 5" key="1">
    <citation type="submission" date="2022-11" db="EMBL/GenBank/DDBJ databases">
        <title>Complete genome sequence of alpha-hemolytic streptococci isolated from Japan.</title>
        <authorList>
            <person name="Morita M."/>
            <person name="Chang B."/>
            <person name="Akeda Y."/>
        </authorList>
    </citation>
    <scope>NUCLEOTIDE SEQUENCE [LARGE SCALE GENOMIC DNA]</scope>
    <source>
        <strain evidence="4 5">SP4011</strain>
    </source>
</reference>